<dbReference type="Pfam" id="PF00570">
    <property type="entry name" value="HRDC"/>
    <property type="match status" value="1"/>
</dbReference>
<sequence length="784" mass="89285">MDKYQILKQYFGYDSFRDGQELLIDGILQERDVLGIMPTGAGKSLCYQVPALMLPGITLVVSPLISLMKDQVGALNSVGIHAAFLNSSLTYGQYRKALEYAKAGRYPIIYVAPERLVTEEFLDFARTAQISMVAVDEAHCVSQWGQDFRPSYLKISEFIGMLPERPVVGAFTATATKEVRDDIIDILMLRTPEVLTTGFDRPNLYFAVQTPKDKYATMKNYLELHREESGIIYCLTRKVVEEVCERLRGDGFPVTRYHAGLSDGERRQNQDDFIYDRYPVMVATNAFGMGIDKSNVRYVIHYNMPKNMESYYQEAGRAGRDGEPAECILLYGGQDVVTNQFFIDNNQDNQEMDPLTKELVMERDRDRLRKMTYYCFTNECLRDYILRYFGEYGSNYCGNCSNCLSQFEEVDVTEIARVLLGCVLACRQRYGTNVIIDTVHGANTAKIRQYRMDENPHYGELSKVPAYKLRQVMNYLMLNEYLAVTNDEYAIVKLTGKSKLILEEDETVMMKMAKEQEHPAKAAGEKKGKKSRGAVAFDLDEEDERLFEVLRGLRGEIARKEGVPPYIVFSDKSLVHMCVIRPVDKNEMLSVSGVGEFKFEKYGEQFLQCIARFNRENGKTDEPDSLGAVDFSSLDYDVVQDYEGVPELEADAGKEELPAGTKSGKKTKEEFVMTEEIASQIHYAPRMSLSDLVGQMNDLRDESATKRLTIKAVEQMLLEEGLFELKFVNRMPLRKITEYGKDFGIEAEVRVSSKGNEYEVFYYTQEAQRGIVELLLTAEDGTRG</sequence>
<dbReference type="Pfam" id="PF16124">
    <property type="entry name" value="RecQ_Zn_bind"/>
    <property type="match status" value="1"/>
</dbReference>
<evidence type="ECO:0000259" key="17">
    <source>
        <dbReference type="PROSITE" id="PS50967"/>
    </source>
</evidence>
<dbReference type="NCBIfam" id="TIGR01389">
    <property type="entry name" value="recQ"/>
    <property type="match status" value="1"/>
</dbReference>
<dbReference type="FunFam" id="3.40.50.300:FF:001389">
    <property type="entry name" value="ATP-dependent DNA helicase RecQ"/>
    <property type="match status" value="1"/>
</dbReference>
<dbReference type="InterPro" id="IPR036388">
    <property type="entry name" value="WH-like_DNA-bd_sf"/>
</dbReference>
<keyword evidence="7 20" id="KW-0378">Hydrolase</keyword>
<dbReference type="SMART" id="SM00341">
    <property type="entry name" value="HRDC"/>
    <property type="match status" value="1"/>
</dbReference>
<evidence type="ECO:0000256" key="3">
    <source>
        <dbReference type="ARBA" id="ARBA00005446"/>
    </source>
</evidence>
<dbReference type="SUPFAM" id="SSF46785">
    <property type="entry name" value="Winged helix' DNA-binding domain"/>
    <property type="match status" value="1"/>
</dbReference>
<dbReference type="InterPro" id="IPR001650">
    <property type="entry name" value="Helicase_C-like"/>
</dbReference>
<evidence type="ECO:0000259" key="18">
    <source>
        <dbReference type="PROSITE" id="PS51192"/>
    </source>
</evidence>
<dbReference type="GeneID" id="97989586"/>
<comment type="catalytic activity">
    <reaction evidence="15">
        <text>Couples ATP hydrolysis with the unwinding of duplex DNA by translocating in the 3'-5' direction.</text>
        <dbReference type="EC" id="5.6.2.4"/>
    </reaction>
</comment>
<reference evidence="20" key="1">
    <citation type="submission" date="2018-08" db="EMBL/GenBank/DDBJ databases">
        <title>A genome reference for cultivated species of the human gut microbiota.</title>
        <authorList>
            <person name="Zou Y."/>
            <person name="Xue W."/>
            <person name="Luo G."/>
        </authorList>
    </citation>
    <scope>NUCLEOTIDE SEQUENCE [LARGE SCALE GENOMIC DNA]</scope>
    <source>
        <strain evidence="20">TF05-5AC</strain>
    </source>
</reference>
<keyword evidence="13" id="KW-0234">DNA repair</keyword>
<dbReference type="InterPro" id="IPR018982">
    <property type="entry name" value="RQC_domain"/>
</dbReference>
<dbReference type="Gene3D" id="1.10.150.80">
    <property type="entry name" value="HRDC domain"/>
    <property type="match status" value="1"/>
</dbReference>
<dbReference type="InterPro" id="IPR044876">
    <property type="entry name" value="HRDC_dom_sf"/>
</dbReference>
<keyword evidence="10" id="KW-0067">ATP-binding</keyword>
<dbReference type="PROSITE" id="PS50967">
    <property type="entry name" value="HRDC"/>
    <property type="match status" value="1"/>
</dbReference>
<feature type="domain" description="Helicase ATP-binding" evidence="18">
    <location>
        <begin position="24"/>
        <end position="193"/>
    </location>
</feature>
<evidence type="ECO:0000256" key="2">
    <source>
        <dbReference type="ARBA" id="ARBA00001947"/>
    </source>
</evidence>
<keyword evidence="21" id="KW-1185">Reference proteome</keyword>
<dbReference type="Pfam" id="PF09382">
    <property type="entry name" value="RQC"/>
    <property type="match status" value="1"/>
</dbReference>
<dbReference type="GO" id="GO:0006260">
    <property type="term" value="P:DNA replication"/>
    <property type="evidence" value="ECO:0007669"/>
    <property type="project" value="InterPro"/>
</dbReference>
<keyword evidence="5" id="KW-0547">Nucleotide-binding</keyword>
<evidence type="ECO:0000256" key="5">
    <source>
        <dbReference type="ARBA" id="ARBA00022741"/>
    </source>
</evidence>
<dbReference type="PROSITE" id="PS51194">
    <property type="entry name" value="HELICASE_CTER"/>
    <property type="match status" value="1"/>
</dbReference>
<evidence type="ECO:0000256" key="8">
    <source>
        <dbReference type="ARBA" id="ARBA00022806"/>
    </source>
</evidence>
<dbReference type="Gene3D" id="1.10.10.10">
    <property type="entry name" value="Winged helix-like DNA-binding domain superfamily/Winged helix DNA-binding domain"/>
    <property type="match status" value="1"/>
</dbReference>
<feature type="domain" description="Helicase C-terminal" evidence="19">
    <location>
        <begin position="217"/>
        <end position="361"/>
    </location>
</feature>
<dbReference type="EMBL" id="QVLV01000021">
    <property type="protein sequence ID" value="RGE56769.1"/>
    <property type="molecule type" value="Genomic_DNA"/>
</dbReference>
<dbReference type="GO" id="GO:0009432">
    <property type="term" value="P:SOS response"/>
    <property type="evidence" value="ECO:0007669"/>
    <property type="project" value="UniProtKB-UniRule"/>
</dbReference>
<dbReference type="GO" id="GO:0003677">
    <property type="term" value="F:DNA binding"/>
    <property type="evidence" value="ECO:0007669"/>
    <property type="project" value="UniProtKB-KW"/>
</dbReference>
<dbReference type="FunFam" id="1.10.150.80:FF:000002">
    <property type="entry name" value="ATP-dependent DNA helicase RecQ"/>
    <property type="match status" value="1"/>
</dbReference>
<comment type="cofactor">
    <cofactor evidence="1">
        <name>Mg(2+)</name>
        <dbReference type="ChEBI" id="CHEBI:18420"/>
    </cofactor>
</comment>
<dbReference type="GO" id="GO:0043590">
    <property type="term" value="C:bacterial nucleoid"/>
    <property type="evidence" value="ECO:0007669"/>
    <property type="project" value="TreeGrafter"/>
</dbReference>
<dbReference type="InterPro" id="IPR010997">
    <property type="entry name" value="HRDC-like_sf"/>
</dbReference>
<dbReference type="SMART" id="SM00956">
    <property type="entry name" value="RQC"/>
    <property type="match status" value="1"/>
</dbReference>
<evidence type="ECO:0000256" key="12">
    <source>
        <dbReference type="ARBA" id="ARBA00023172"/>
    </source>
</evidence>
<dbReference type="GO" id="GO:0046872">
    <property type="term" value="F:metal ion binding"/>
    <property type="evidence" value="ECO:0007669"/>
    <property type="project" value="UniProtKB-KW"/>
</dbReference>
<evidence type="ECO:0000256" key="10">
    <source>
        <dbReference type="ARBA" id="ARBA00022840"/>
    </source>
</evidence>
<evidence type="ECO:0000256" key="14">
    <source>
        <dbReference type="ARBA" id="ARBA00023235"/>
    </source>
</evidence>
<comment type="cofactor">
    <cofactor evidence="2">
        <name>Zn(2+)</name>
        <dbReference type="ChEBI" id="CHEBI:29105"/>
    </cofactor>
</comment>
<dbReference type="SMART" id="SM00487">
    <property type="entry name" value="DEXDc"/>
    <property type="match status" value="1"/>
</dbReference>
<comment type="similarity">
    <text evidence="3">Belongs to the helicase family. RecQ subfamily.</text>
</comment>
<dbReference type="InterPro" id="IPR004589">
    <property type="entry name" value="DNA_helicase_ATP-dep_RecQ"/>
</dbReference>
<feature type="domain" description="HRDC" evidence="17">
    <location>
        <begin position="540"/>
        <end position="620"/>
    </location>
</feature>
<dbReference type="InterPro" id="IPR027417">
    <property type="entry name" value="P-loop_NTPase"/>
</dbReference>
<dbReference type="SUPFAM" id="SSF47819">
    <property type="entry name" value="HRDC-like"/>
    <property type="match status" value="1"/>
</dbReference>
<comment type="caution">
    <text evidence="20">The sequence shown here is derived from an EMBL/GenBank/DDBJ whole genome shotgun (WGS) entry which is preliminary data.</text>
</comment>
<evidence type="ECO:0000256" key="11">
    <source>
        <dbReference type="ARBA" id="ARBA00023125"/>
    </source>
</evidence>
<gene>
    <name evidence="20" type="primary">recQ</name>
    <name evidence="20" type="ORF">DXC51_22690</name>
</gene>
<dbReference type="InterPro" id="IPR032284">
    <property type="entry name" value="RecQ_Zn-bd"/>
</dbReference>
<evidence type="ECO:0000259" key="19">
    <source>
        <dbReference type="PROSITE" id="PS51194"/>
    </source>
</evidence>
<dbReference type="GO" id="GO:0005524">
    <property type="term" value="F:ATP binding"/>
    <property type="evidence" value="ECO:0007669"/>
    <property type="project" value="UniProtKB-KW"/>
</dbReference>
<dbReference type="Proteomes" id="UP000260812">
    <property type="component" value="Unassembled WGS sequence"/>
</dbReference>
<dbReference type="Gene3D" id="3.40.50.300">
    <property type="entry name" value="P-loop containing nucleotide triphosphate hydrolases"/>
    <property type="match status" value="2"/>
</dbReference>
<evidence type="ECO:0000256" key="9">
    <source>
        <dbReference type="ARBA" id="ARBA00022833"/>
    </source>
</evidence>
<keyword evidence="11" id="KW-0238">DNA-binding</keyword>
<dbReference type="GO" id="GO:0030894">
    <property type="term" value="C:replisome"/>
    <property type="evidence" value="ECO:0007669"/>
    <property type="project" value="TreeGrafter"/>
</dbReference>
<dbReference type="GO" id="GO:0006281">
    <property type="term" value="P:DNA repair"/>
    <property type="evidence" value="ECO:0007669"/>
    <property type="project" value="UniProtKB-KW"/>
</dbReference>
<dbReference type="GO" id="GO:0016787">
    <property type="term" value="F:hydrolase activity"/>
    <property type="evidence" value="ECO:0007669"/>
    <property type="project" value="UniProtKB-KW"/>
</dbReference>
<dbReference type="CDD" id="cd18794">
    <property type="entry name" value="SF2_C_RecQ"/>
    <property type="match status" value="1"/>
</dbReference>
<evidence type="ECO:0000256" key="15">
    <source>
        <dbReference type="ARBA" id="ARBA00034617"/>
    </source>
</evidence>
<dbReference type="Pfam" id="PF00271">
    <property type="entry name" value="Helicase_C"/>
    <property type="match status" value="1"/>
</dbReference>
<dbReference type="InterPro" id="IPR036390">
    <property type="entry name" value="WH_DNA-bd_sf"/>
</dbReference>
<dbReference type="InterPro" id="IPR014001">
    <property type="entry name" value="Helicase_ATP-bd"/>
</dbReference>
<accession>A0A3E3HY87</accession>
<proteinExistence type="inferred from homology"/>
<keyword evidence="12" id="KW-0233">DNA recombination</keyword>
<evidence type="ECO:0000256" key="13">
    <source>
        <dbReference type="ARBA" id="ARBA00023204"/>
    </source>
</evidence>
<dbReference type="SMART" id="SM00490">
    <property type="entry name" value="HELICc"/>
    <property type="match status" value="1"/>
</dbReference>
<evidence type="ECO:0000256" key="7">
    <source>
        <dbReference type="ARBA" id="ARBA00022801"/>
    </source>
</evidence>
<keyword evidence="4" id="KW-0479">Metal-binding</keyword>
<evidence type="ECO:0000256" key="1">
    <source>
        <dbReference type="ARBA" id="ARBA00001946"/>
    </source>
</evidence>
<protein>
    <recommendedName>
        <fullName evidence="16">DNA helicase RecQ</fullName>
        <ecNumber evidence="16">5.6.2.4</ecNumber>
    </recommendedName>
</protein>
<keyword evidence="14" id="KW-0413">Isomerase</keyword>
<dbReference type="SUPFAM" id="SSF52540">
    <property type="entry name" value="P-loop containing nucleoside triphosphate hydrolases"/>
    <property type="match status" value="1"/>
</dbReference>
<evidence type="ECO:0000313" key="20">
    <source>
        <dbReference type="EMBL" id="RGE56769.1"/>
    </source>
</evidence>
<keyword evidence="6" id="KW-0227">DNA damage</keyword>
<dbReference type="GO" id="GO:0005737">
    <property type="term" value="C:cytoplasm"/>
    <property type="evidence" value="ECO:0007669"/>
    <property type="project" value="TreeGrafter"/>
</dbReference>
<evidence type="ECO:0000256" key="6">
    <source>
        <dbReference type="ARBA" id="ARBA00022763"/>
    </source>
</evidence>
<dbReference type="PANTHER" id="PTHR13710:SF105">
    <property type="entry name" value="ATP-DEPENDENT DNA HELICASE Q1"/>
    <property type="match status" value="1"/>
</dbReference>
<dbReference type="InterPro" id="IPR006293">
    <property type="entry name" value="DNA_helicase_ATP-dep_RecQ_bac"/>
</dbReference>
<evidence type="ECO:0000256" key="4">
    <source>
        <dbReference type="ARBA" id="ARBA00022723"/>
    </source>
</evidence>
<dbReference type="NCBIfam" id="TIGR00614">
    <property type="entry name" value="recQ_fam"/>
    <property type="match status" value="1"/>
</dbReference>
<dbReference type="AlphaFoldDB" id="A0A3E3HY87"/>
<keyword evidence="8 20" id="KW-0347">Helicase</keyword>
<dbReference type="CDD" id="cd17920">
    <property type="entry name" value="DEXHc_RecQ"/>
    <property type="match status" value="1"/>
</dbReference>
<dbReference type="GO" id="GO:0009378">
    <property type="term" value="F:four-way junction helicase activity"/>
    <property type="evidence" value="ECO:0007669"/>
    <property type="project" value="TreeGrafter"/>
</dbReference>
<dbReference type="InterPro" id="IPR011545">
    <property type="entry name" value="DEAD/DEAH_box_helicase_dom"/>
</dbReference>
<dbReference type="GO" id="GO:0006310">
    <property type="term" value="P:DNA recombination"/>
    <property type="evidence" value="ECO:0007669"/>
    <property type="project" value="UniProtKB-UniRule"/>
</dbReference>
<dbReference type="PROSITE" id="PS51192">
    <property type="entry name" value="HELICASE_ATP_BIND_1"/>
    <property type="match status" value="1"/>
</dbReference>
<keyword evidence="9" id="KW-0862">Zinc</keyword>
<dbReference type="RefSeq" id="WP_021639995.1">
    <property type="nucleotide sequence ID" value="NZ_QVLV01000021.1"/>
</dbReference>
<evidence type="ECO:0000256" key="16">
    <source>
        <dbReference type="NCBIfam" id="TIGR01389"/>
    </source>
</evidence>
<dbReference type="InterPro" id="IPR002121">
    <property type="entry name" value="HRDC_dom"/>
</dbReference>
<dbReference type="PANTHER" id="PTHR13710">
    <property type="entry name" value="DNA HELICASE RECQ FAMILY MEMBER"/>
    <property type="match status" value="1"/>
</dbReference>
<evidence type="ECO:0000313" key="21">
    <source>
        <dbReference type="Proteomes" id="UP000260812"/>
    </source>
</evidence>
<dbReference type="EC" id="5.6.2.4" evidence="16"/>
<dbReference type="GO" id="GO:0043138">
    <property type="term" value="F:3'-5' DNA helicase activity"/>
    <property type="evidence" value="ECO:0007669"/>
    <property type="project" value="UniProtKB-EC"/>
</dbReference>
<dbReference type="Pfam" id="PF00270">
    <property type="entry name" value="DEAD"/>
    <property type="match status" value="1"/>
</dbReference>
<name>A0A3E3HY87_9FIRM</name>
<organism evidence="20 21">
    <name type="scientific">Eisenbergiella massiliensis</name>
    <dbReference type="NCBI Taxonomy" id="1720294"/>
    <lineage>
        <taxon>Bacteria</taxon>
        <taxon>Bacillati</taxon>
        <taxon>Bacillota</taxon>
        <taxon>Clostridia</taxon>
        <taxon>Lachnospirales</taxon>
        <taxon>Lachnospiraceae</taxon>
        <taxon>Eisenbergiella</taxon>
    </lineage>
</organism>